<dbReference type="InterPro" id="IPR051804">
    <property type="entry name" value="Carb_Metab_Reg_Kinase/Isom"/>
</dbReference>
<keyword evidence="1" id="KW-0479">Metal-binding</keyword>
<evidence type="ECO:0000313" key="4">
    <source>
        <dbReference type="EMBL" id="GHW00845.1"/>
    </source>
</evidence>
<dbReference type="InterPro" id="IPR014710">
    <property type="entry name" value="RmlC-like_jellyroll"/>
</dbReference>
<evidence type="ECO:0000256" key="2">
    <source>
        <dbReference type="ARBA" id="ARBA00022833"/>
    </source>
</evidence>
<keyword evidence="2" id="KW-0862">Zinc</keyword>
<dbReference type="EMBL" id="BOCI01000142">
    <property type="protein sequence ID" value="GHW00845.1"/>
    <property type="molecule type" value="Genomic_DNA"/>
</dbReference>
<dbReference type="Gene3D" id="2.60.120.10">
    <property type="entry name" value="Jelly Rolls"/>
    <property type="match status" value="1"/>
</dbReference>
<accession>A0ABQ3W377</accession>
<evidence type="ECO:0000259" key="3">
    <source>
        <dbReference type="Pfam" id="PF20511"/>
    </source>
</evidence>
<comment type="caution">
    <text evidence="4">The sequence shown here is derived from an EMBL/GenBank/DDBJ whole genome shotgun (WGS) entry which is preliminary data.</text>
</comment>
<dbReference type="Proteomes" id="UP000616547">
    <property type="component" value="Unassembled WGS sequence"/>
</dbReference>
<feature type="domain" description="Phosphomannose isomerase type I catalytic" evidence="3">
    <location>
        <begin position="8"/>
        <end position="107"/>
    </location>
</feature>
<sequence>MQMAEPLFLEPVFYEKIWGGTGLRDEFGYDIPSDHTGEAWAISAHPHGPASIKNGPYQGMKLNELWDQHRELFGNAKGDVFPLLTKILDANQDLSVQVHPDNEYARIHEGELGKTEVKLLRAESSWWETACEDRALPRESKSQTEVWLFFVLFLSSLYL</sequence>
<protein>
    <recommendedName>
        <fullName evidence="3">Phosphomannose isomerase type I catalytic domain-containing protein</fullName>
    </recommendedName>
</protein>
<name>A0ABQ3W377_9LACO</name>
<evidence type="ECO:0000313" key="5">
    <source>
        <dbReference type="Proteomes" id="UP000616547"/>
    </source>
</evidence>
<dbReference type="SUPFAM" id="SSF51182">
    <property type="entry name" value="RmlC-like cupins"/>
    <property type="match status" value="1"/>
</dbReference>
<organism evidence="4 5">
    <name type="scientific">Lactobacillus nasalidis</name>
    <dbReference type="NCBI Taxonomy" id="2797258"/>
    <lineage>
        <taxon>Bacteria</taxon>
        <taxon>Bacillati</taxon>
        <taxon>Bacillota</taxon>
        <taxon>Bacilli</taxon>
        <taxon>Lactobacillales</taxon>
        <taxon>Lactobacillaceae</taxon>
        <taxon>Lactobacillus</taxon>
    </lineage>
</organism>
<dbReference type="Pfam" id="PF20511">
    <property type="entry name" value="PMI_typeI_cat"/>
    <property type="match status" value="1"/>
</dbReference>
<dbReference type="InterPro" id="IPR011051">
    <property type="entry name" value="RmlC_Cupin_sf"/>
</dbReference>
<dbReference type="PANTHER" id="PTHR42742:SF3">
    <property type="entry name" value="FRUCTOKINASE"/>
    <property type="match status" value="1"/>
</dbReference>
<dbReference type="PANTHER" id="PTHR42742">
    <property type="entry name" value="TRANSCRIPTIONAL REPRESSOR MPRA"/>
    <property type="match status" value="1"/>
</dbReference>
<keyword evidence="5" id="KW-1185">Reference proteome</keyword>
<proteinExistence type="predicted"/>
<evidence type="ECO:0000256" key="1">
    <source>
        <dbReference type="ARBA" id="ARBA00022723"/>
    </source>
</evidence>
<gene>
    <name evidence="4" type="ORF">lacNasYZ03_05320</name>
</gene>
<reference evidence="5" key="1">
    <citation type="submission" date="2021-01" db="EMBL/GenBank/DDBJ databases">
        <title>Draft genome sequence of Nasalis larvatus strain YZ03.</title>
        <authorList>
            <person name="Suzuki-Hashido N."/>
            <person name="Tsuchida S."/>
            <person name="Hayakawa T."/>
        </authorList>
    </citation>
    <scope>NUCLEOTIDE SEQUENCE [LARGE SCALE GENOMIC DNA]</scope>
    <source>
        <strain evidence="5">YZ03</strain>
    </source>
</reference>
<dbReference type="InterPro" id="IPR046457">
    <property type="entry name" value="PMI_typeI_cat"/>
</dbReference>